<dbReference type="EMBL" id="JPVP01000056">
    <property type="protein sequence ID" value="KGR84513.1"/>
    <property type="molecule type" value="Genomic_DNA"/>
</dbReference>
<evidence type="ECO:0000313" key="2">
    <source>
        <dbReference type="Proteomes" id="UP000030437"/>
    </source>
</evidence>
<reference evidence="1 2" key="1">
    <citation type="submission" date="2014-02" db="EMBL/GenBank/DDBJ databases">
        <title>Draft genome sequence of Lysinibacillus odysseyi NBRC 100172.</title>
        <authorList>
            <person name="Zhang F."/>
            <person name="Wang G."/>
            <person name="Zhang L."/>
        </authorList>
    </citation>
    <scope>NUCLEOTIDE SEQUENCE [LARGE SCALE GENOMIC DNA]</scope>
    <source>
        <strain evidence="1 2">NBRC 100172</strain>
    </source>
</reference>
<dbReference type="AlphaFoldDB" id="A0A0A3INV8"/>
<dbReference type="OrthoDB" id="2452521at2"/>
<accession>A0A0A3INV8</accession>
<dbReference type="Pfam" id="PF13376">
    <property type="entry name" value="OmdA"/>
    <property type="match status" value="1"/>
</dbReference>
<sequence length="215" mass="24870">MKEMIKMEKKFKLTGNLAIQVLNAPDDFPVTSVNAAPFDRVLAFVYSVNEMVDTVRQIIKEDQLQEGAYLFLLYPKKGNKQFDTYIGRDDIFPAFEMDEEKYVFGSAVKFASLQSLDDTYSILSLKKQTKKTKRTASSQRVGDYVAYIPKLTEYLADKKEALALFESLTPGYQKDWARYVFSAKKEETQQQRLVEMADLLTQGYKTKEHYRKAQK</sequence>
<evidence type="ECO:0008006" key="3">
    <source>
        <dbReference type="Google" id="ProtNLM"/>
    </source>
</evidence>
<comment type="caution">
    <text evidence="1">The sequence shown here is derived from an EMBL/GenBank/DDBJ whole genome shotgun (WGS) entry which is preliminary data.</text>
</comment>
<gene>
    <name evidence="1" type="ORF">CD32_13120</name>
</gene>
<dbReference type="eggNOG" id="COG4430">
    <property type="taxonomic scope" value="Bacteria"/>
</dbReference>
<dbReference type="STRING" id="1220589.CD32_13120"/>
<name>A0A0A3INV8_9BACI</name>
<dbReference type="Proteomes" id="UP000030437">
    <property type="component" value="Unassembled WGS sequence"/>
</dbReference>
<organism evidence="1 2">
    <name type="scientific">Lysinibacillus odysseyi 34hs-1 = NBRC 100172</name>
    <dbReference type="NCBI Taxonomy" id="1220589"/>
    <lineage>
        <taxon>Bacteria</taxon>
        <taxon>Bacillati</taxon>
        <taxon>Bacillota</taxon>
        <taxon>Bacilli</taxon>
        <taxon>Bacillales</taxon>
        <taxon>Bacillaceae</taxon>
        <taxon>Lysinibacillus</taxon>
    </lineage>
</organism>
<keyword evidence="2" id="KW-1185">Reference proteome</keyword>
<evidence type="ECO:0000313" key="1">
    <source>
        <dbReference type="EMBL" id="KGR84513.1"/>
    </source>
</evidence>
<proteinExistence type="predicted"/>
<protein>
    <recommendedName>
        <fullName evidence="3">LAAC</fullName>
    </recommendedName>
</protein>